<reference evidence="1" key="1">
    <citation type="submission" date="2023-03" db="UniProtKB">
        <authorList>
            <consortium name="EnsemblPlants"/>
        </authorList>
    </citation>
    <scope>IDENTIFICATION</scope>
</reference>
<dbReference type="AlphaFoldDB" id="A0A9I9E8P9"/>
<proteinExistence type="predicted"/>
<dbReference type="Gramene" id="MELO3C030326.2.1">
    <property type="protein sequence ID" value="MELO3C030326.2.1"/>
    <property type="gene ID" value="MELO3C030326.2"/>
</dbReference>
<protein>
    <submittedName>
        <fullName evidence="1">Uncharacterized protein</fullName>
    </submittedName>
</protein>
<sequence length="80" mass="9219">MMSHEFAHSIGNLPAGRNFEFCIIVVELKFMSLIGYNSCIWRVDYSLKSIRQQRPKGIYVSMHDRVKCGWDSQCVCKTTG</sequence>
<accession>A0A9I9E8P9</accession>
<dbReference type="EnsemblPlants" id="MELO3C030326.2.1">
    <property type="protein sequence ID" value="MELO3C030326.2.1"/>
    <property type="gene ID" value="MELO3C030326.2"/>
</dbReference>
<evidence type="ECO:0000313" key="1">
    <source>
        <dbReference type="EnsemblPlants" id="MELO3C030326.2.1"/>
    </source>
</evidence>
<organism evidence="1">
    <name type="scientific">Cucumis melo</name>
    <name type="common">Muskmelon</name>
    <dbReference type="NCBI Taxonomy" id="3656"/>
    <lineage>
        <taxon>Eukaryota</taxon>
        <taxon>Viridiplantae</taxon>
        <taxon>Streptophyta</taxon>
        <taxon>Embryophyta</taxon>
        <taxon>Tracheophyta</taxon>
        <taxon>Spermatophyta</taxon>
        <taxon>Magnoliopsida</taxon>
        <taxon>eudicotyledons</taxon>
        <taxon>Gunneridae</taxon>
        <taxon>Pentapetalae</taxon>
        <taxon>rosids</taxon>
        <taxon>fabids</taxon>
        <taxon>Cucurbitales</taxon>
        <taxon>Cucurbitaceae</taxon>
        <taxon>Benincaseae</taxon>
        <taxon>Cucumis</taxon>
    </lineage>
</organism>
<name>A0A9I9E8P9_CUCME</name>